<reference evidence="1" key="1">
    <citation type="submission" date="2020-05" db="EMBL/GenBank/DDBJ databases">
        <title>Chitinophaga laudate sp. nov., isolated from a tropical peat swamp.</title>
        <authorList>
            <person name="Goh C.B.S."/>
            <person name="Lee M.S."/>
            <person name="Parimannan S."/>
            <person name="Pasbakhsh P."/>
            <person name="Yule C.M."/>
            <person name="Rajandas H."/>
            <person name="Loke S."/>
            <person name="Croft L."/>
            <person name="Tan J.B.L."/>
        </authorList>
    </citation>
    <scope>NUCLEOTIDE SEQUENCE</scope>
    <source>
        <strain evidence="1">Mgbs1</strain>
    </source>
</reference>
<name>A0A433WNY3_9BACT</name>
<dbReference type="InterPro" id="IPR010982">
    <property type="entry name" value="Lambda_DNA-bd_dom_sf"/>
</dbReference>
<sequence length="331" mass="38072">MKSPFTGGSVRLEKETRSFEYRKEAFGIVYHYYICNDTGEEFTTAELDTLNISQVHNKYRSRYGIPPVEEIKQIRTKYGLSAARMSEILGLGINIYRNYEAGEMPSISIGRYIRLIAEPQEFLKLVEINKYNLEPATYTEITGNVLRFLEVHPETAGQSELALFNNVLPNIYNGFRAPETKRIGEMIRYFAKELQPFTTALNKLLFYADFSHYKKFGKSISGLTYKAFQMGPVPTNYAGLYNQIVNNGYVQVCEVDFGDFIGDRFQTLREAAEEITLTPQELQTIAAITEKFKGISTSQLVRLSHEESAWMENVEKRAEISYEYSFELKHD</sequence>
<dbReference type="OrthoDB" id="9804491at2"/>
<accession>A0A433WNY3</accession>
<dbReference type="SUPFAM" id="SSF47413">
    <property type="entry name" value="lambda repressor-like DNA-binding domains"/>
    <property type="match status" value="1"/>
</dbReference>
<dbReference type="InterPro" id="IPR025272">
    <property type="entry name" value="SocA_Panacea"/>
</dbReference>
<dbReference type="InterPro" id="IPR001387">
    <property type="entry name" value="Cro/C1-type_HTH"/>
</dbReference>
<comment type="caution">
    <text evidence="1">The sequence shown here is derived from an EMBL/GenBank/DDBJ whole genome shotgun (WGS) entry which is preliminary data.</text>
</comment>
<evidence type="ECO:0000313" key="2">
    <source>
        <dbReference type="Proteomes" id="UP000281028"/>
    </source>
</evidence>
<dbReference type="Proteomes" id="UP000281028">
    <property type="component" value="Unassembled WGS sequence"/>
</dbReference>
<dbReference type="GO" id="GO:0003677">
    <property type="term" value="F:DNA binding"/>
    <property type="evidence" value="ECO:0007669"/>
    <property type="project" value="InterPro"/>
</dbReference>
<gene>
    <name evidence="1" type="ORF">ECE50_020805</name>
</gene>
<dbReference type="EMBL" id="RIAR02000001">
    <property type="protein sequence ID" value="NSL89294.1"/>
    <property type="molecule type" value="Genomic_DNA"/>
</dbReference>
<proteinExistence type="predicted"/>
<evidence type="ECO:0000313" key="1">
    <source>
        <dbReference type="EMBL" id="NSL89294.1"/>
    </source>
</evidence>
<dbReference type="Gene3D" id="1.10.260.40">
    <property type="entry name" value="lambda repressor-like DNA-binding domains"/>
    <property type="match status" value="1"/>
</dbReference>
<dbReference type="Pfam" id="PF13274">
    <property type="entry name" value="SocA_Panacea"/>
    <property type="match status" value="1"/>
</dbReference>
<dbReference type="CDD" id="cd00093">
    <property type="entry name" value="HTH_XRE"/>
    <property type="match status" value="1"/>
</dbReference>
<keyword evidence="2" id="KW-1185">Reference proteome</keyword>
<organism evidence="1 2">
    <name type="scientific">Chitinophaga solisilvae</name>
    <dbReference type="NCBI Taxonomy" id="1233460"/>
    <lineage>
        <taxon>Bacteria</taxon>
        <taxon>Pseudomonadati</taxon>
        <taxon>Bacteroidota</taxon>
        <taxon>Chitinophagia</taxon>
        <taxon>Chitinophagales</taxon>
        <taxon>Chitinophagaceae</taxon>
        <taxon>Chitinophaga</taxon>
    </lineage>
</organism>
<dbReference type="AlphaFoldDB" id="A0A433WNY3"/>
<protein>
    <submittedName>
        <fullName evidence="1">DUF4065 domain-containing protein</fullName>
    </submittedName>
</protein>